<dbReference type="OMA" id="MFAERQN"/>
<dbReference type="Gene3D" id="1.10.238.10">
    <property type="entry name" value="EF-hand"/>
    <property type="match status" value="1"/>
</dbReference>
<dbReference type="AlphaFoldDB" id="A0A084VV08"/>
<dbReference type="PROSITE" id="PS00018">
    <property type="entry name" value="EF_HAND_1"/>
    <property type="match status" value="1"/>
</dbReference>
<evidence type="ECO:0000313" key="7">
    <source>
        <dbReference type="EnsemblMetazoa" id="ASIC009478-PA"/>
    </source>
</evidence>
<dbReference type="InterPro" id="IPR040365">
    <property type="entry name" value="EFHD1/2"/>
</dbReference>
<evidence type="ECO:0000256" key="2">
    <source>
        <dbReference type="ARBA" id="ARBA00022737"/>
    </source>
</evidence>
<dbReference type="OrthoDB" id="6572480at2759"/>
<feature type="domain" description="EF-hand" evidence="5">
    <location>
        <begin position="81"/>
        <end position="116"/>
    </location>
</feature>
<feature type="compositionally biased region" description="Basic and acidic residues" evidence="4">
    <location>
        <begin position="216"/>
        <end position="225"/>
    </location>
</feature>
<keyword evidence="3" id="KW-0106">Calcium</keyword>
<evidence type="ECO:0000313" key="6">
    <source>
        <dbReference type="EMBL" id="KFB41802.1"/>
    </source>
</evidence>
<keyword evidence="1" id="KW-0479">Metal-binding</keyword>
<evidence type="ECO:0000313" key="8">
    <source>
        <dbReference type="Proteomes" id="UP000030765"/>
    </source>
</evidence>
<dbReference type="InterPro" id="IPR011992">
    <property type="entry name" value="EF-hand-dom_pair"/>
</dbReference>
<dbReference type="VEuPathDB" id="VectorBase:ASIS017336"/>
<accession>A0A084VV08</accession>
<protein>
    <submittedName>
        <fullName evidence="6">AGAP009528-PA-like protein</fullName>
    </submittedName>
</protein>
<evidence type="ECO:0000256" key="1">
    <source>
        <dbReference type="ARBA" id="ARBA00022723"/>
    </source>
</evidence>
<dbReference type="EMBL" id="KE525157">
    <property type="protein sequence ID" value="KFB41802.1"/>
    <property type="molecule type" value="Genomic_DNA"/>
</dbReference>
<dbReference type="SUPFAM" id="SSF47473">
    <property type="entry name" value="EF-hand"/>
    <property type="match status" value="1"/>
</dbReference>
<dbReference type="CDD" id="cd00051">
    <property type="entry name" value="EFh"/>
    <property type="match status" value="1"/>
</dbReference>
<dbReference type="PANTHER" id="PTHR13025:SF6">
    <property type="entry name" value="EF-HAND DOMAIN-CONTAINING PROTEIN-RELATED"/>
    <property type="match status" value="1"/>
</dbReference>
<organism evidence="6">
    <name type="scientific">Anopheles sinensis</name>
    <name type="common">Mosquito</name>
    <dbReference type="NCBI Taxonomy" id="74873"/>
    <lineage>
        <taxon>Eukaryota</taxon>
        <taxon>Metazoa</taxon>
        <taxon>Ecdysozoa</taxon>
        <taxon>Arthropoda</taxon>
        <taxon>Hexapoda</taxon>
        <taxon>Insecta</taxon>
        <taxon>Pterygota</taxon>
        <taxon>Neoptera</taxon>
        <taxon>Endopterygota</taxon>
        <taxon>Diptera</taxon>
        <taxon>Nematocera</taxon>
        <taxon>Culicoidea</taxon>
        <taxon>Culicidae</taxon>
        <taxon>Anophelinae</taxon>
        <taxon>Anopheles</taxon>
    </lineage>
</organism>
<dbReference type="Pfam" id="PF13202">
    <property type="entry name" value="EF-hand_5"/>
    <property type="match status" value="1"/>
</dbReference>
<sequence length="225" mass="26059">MSADAELSSILNRRLQILDALENGQVVRQTFKVVNIYSEFPEFSRKEIKDYRDAFSKYAIGDGLISLTELKLLLRKLGYPQRPLFLAGMFAEVDGNQDGEISFREFLQIFRNVRAKVLVSDGRLDQAHRPTEIDVASVGVRGAKKFFEARIEQQLRTNKFYEEILQEREERRRMEEEWQLRRKQFRQLAVVLQLPSGRMLGDLFAPAAESSGQSDAAEKRDQDRP</sequence>
<dbReference type="InterPro" id="IPR002048">
    <property type="entry name" value="EF_hand_dom"/>
</dbReference>
<dbReference type="VEuPathDB" id="VectorBase:ASIC009478"/>
<keyword evidence="8" id="KW-1185">Reference proteome</keyword>
<reference evidence="7" key="2">
    <citation type="submission" date="2020-05" db="UniProtKB">
        <authorList>
            <consortium name="EnsemblMetazoa"/>
        </authorList>
    </citation>
    <scope>IDENTIFICATION</scope>
</reference>
<dbReference type="Proteomes" id="UP000030765">
    <property type="component" value="Unassembled WGS sequence"/>
</dbReference>
<reference evidence="6 8" key="1">
    <citation type="journal article" date="2014" name="BMC Genomics">
        <title>Genome sequence of Anopheles sinensis provides insight into genetics basis of mosquito competence for malaria parasites.</title>
        <authorList>
            <person name="Zhou D."/>
            <person name="Zhang D."/>
            <person name="Ding G."/>
            <person name="Shi L."/>
            <person name="Hou Q."/>
            <person name="Ye Y."/>
            <person name="Xu Y."/>
            <person name="Zhou H."/>
            <person name="Xiong C."/>
            <person name="Li S."/>
            <person name="Yu J."/>
            <person name="Hong S."/>
            <person name="Yu X."/>
            <person name="Zou P."/>
            <person name="Chen C."/>
            <person name="Chang X."/>
            <person name="Wang W."/>
            <person name="Lv Y."/>
            <person name="Sun Y."/>
            <person name="Ma L."/>
            <person name="Shen B."/>
            <person name="Zhu C."/>
        </authorList>
    </citation>
    <scope>NUCLEOTIDE SEQUENCE [LARGE SCALE GENOMIC DNA]</scope>
</reference>
<dbReference type="EnsemblMetazoa" id="ASIC009478-RA">
    <property type="protein sequence ID" value="ASIC009478-PA"/>
    <property type="gene ID" value="ASIC009478"/>
</dbReference>
<proteinExistence type="predicted"/>
<dbReference type="PANTHER" id="PTHR13025">
    <property type="entry name" value="EF-HAND DOMAIN-CONTAINING PROTEIN D"/>
    <property type="match status" value="1"/>
</dbReference>
<dbReference type="InterPro" id="IPR018247">
    <property type="entry name" value="EF_Hand_1_Ca_BS"/>
</dbReference>
<gene>
    <name evidence="6" type="ORF">ZHAS_00009478</name>
</gene>
<evidence type="ECO:0000259" key="5">
    <source>
        <dbReference type="PROSITE" id="PS50222"/>
    </source>
</evidence>
<dbReference type="GO" id="GO:0005509">
    <property type="term" value="F:calcium ion binding"/>
    <property type="evidence" value="ECO:0007669"/>
    <property type="project" value="InterPro"/>
</dbReference>
<feature type="region of interest" description="Disordered" evidence="4">
    <location>
        <begin position="204"/>
        <end position="225"/>
    </location>
</feature>
<dbReference type="STRING" id="74873.A0A084VV08"/>
<name>A0A084VV08_ANOSI</name>
<dbReference type="SMART" id="SM00054">
    <property type="entry name" value="EFh"/>
    <property type="match status" value="2"/>
</dbReference>
<dbReference type="PROSITE" id="PS50222">
    <property type="entry name" value="EF_HAND_2"/>
    <property type="match status" value="1"/>
</dbReference>
<dbReference type="EMBL" id="ATLV01017141">
    <property type="status" value="NOT_ANNOTATED_CDS"/>
    <property type="molecule type" value="Genomic_DNA"/>
</dbReference>
<evidence type="ECO:0000256" key="4">
    <source>
        <dbReference type="SAM" id="MobiDB-lite"/>
    </source>
</evidence>
<evidence type="ECO:0000256" key="3">
    <source>
        <dbReference type="ARBA" id="ARBA00022837"/>
    </source>
</evidence>
<keyword evidence="2" id="KW-0677">Repeat</keyword>